<dbReference type="SUPFAM" id="SSF103481">
    <property type="entry name" value="Multidrug resistance efflux transporter EmrE"/>
    <property type="match status" value="2"/>
</dbReference>
<proteinExistence type="predicted"/>
<dbReference type="PANTHER" id="PTHR42920:SF5">
    <property type="entry name" value="EAMA DOMAIN-CONTAINING PROTEIN"/>
    <property type="match status" value="1"/>
</dbReference>
<keyword evidence="2" id="KW-1003">Cell membrane</keyword>
<evidence type="ECO:0000256" key="6">
    <source>
        <dbReference type="SAM" id="Phobius"/>
    </source>
</evidence>
<feature type="transmembrane region" description="Helical" evidence="6">
    <location>
        <begin position="12"/>
        <end position="34"/>
    </location>
</feature>
<feature type="transmembrane region" description="Helical" evidence="6">
    <location>
        <begin position="40"/>
        <end position="62"/>
    </location>
</feature>
<accession>A0A2W5MNX2</accession>
<dbReference type="GO" id="GO:0005886">
    <property type="term" value="C:plasma membrane"/>
    <property type="evidence" value="ECO:0007669"/>
    <property type="project" value="UniProtKB-SubCell"/>
</dbReference>
<dbReference type="InterPro" id="IPR051258">
    <property type="entry name" value="Diverse_Substrate_Transporter"/>
</dbReference>
<dbReference type="AlphaFoldDB" id="A0A2W5MNX2"/>
<gene>
    <name evidence="8" type="ORF">DI564_01435</name>
</gene>
<evidence type="ECO:0000259" key="7">
    <source>
        <dbReference type="Pfam" id="PF00892"/>
    </source>
</evidence>
<organism evidence="8 9">
    <name type="scientific">Rhodanobacter denitrificans</name>
    <dbReference type="NCBI Taxonomy" id="666685"/>
    <lineage>
        <taxon>Bacteria</taxon>
        <taxon>Pseudomonadati</taxon>
        <taxon>Pseudomonadota</taxon>
        <taxon>Gammaproteobacteria</taxon>
        <taxon>Lysobacterales</taxon>
        <taxon>Rhodanobacteraceae</taxon>
        <taxon>Rhodanobacter</taxon>
    </lineage>
</organism>
<keyword evidence="5 6" id="KW-0472">Membrane</keyword>
<evidence type="ECO:0000313" key="8">
    <source>
        <dbReference type="EMBL" id="PZQ19403.1"/>
    </source>
</evidence>
<feature type="transmembrane region" description="Helical" evidence="6">
    <location>
        <begin position="279"/>
        <end position="296"/>
    </location>
</feature>
<dbReference type="Proteomes" id="UP000249046">
    <property type="component" value="Unassembled WGS sequence"/>
</dbReference>
<dbReference type="PANTHER" id="PTHR42920">
    <property type="entry name" value="OS03G0707200 PROTEIN-RELATED"/>
    <property type="match status" value="1"/>
</dbReference>
<comment type="caution">
    <text evidence="8">The sequence shown here is derived from an EMBL/GenBank/DDBJ whole genome shotgun (WGS) entry which is preliminary data.</text>
</comment>
<feature type="transmembrane region" description="Helical" evidence="6">
    <location>
        <begin position="222"/>
        <end position="246"/>
    </location>
</feature>
<keyword evidence="3 6" id="KW-0812">Transmembrane</keyword>
<feature type="transmembrane region" description="Helical" evidence="6">
    <location>
        <begin position="253"/>
        <end position="273"/>
    </location>
</feature>
<evidence type="ECO:0000313" key="9">
    <source>
        <dbReference type="Proteomes" id="UP000249046"/>
    </source>
</evidence>
<dbReference type="Pfam" id="PF00892">
    <property type="entry name" value="EamA"/>
    <property type="match status" value="2"/>
</dbReference>
<dbReference type="InterPro" id="IPR037185">
    <property type="entry name" value="EmrE-like"/>
</dbReference>
<evidence type="ECO:0000256" key="4">
    <source>
        <dbReference type="ARBA" id="ARBA00022989"/>
    </source>
</evidence>
<feature type="transmembrane region" description="Helical" evidence="6">
    <location>
        <begin position="83"/>
        <end position="101"/>
    </location>
</feature>
<feature type="domain" description="EamA" evidence="7">
    <location>
        <begin position="11"/>
        <end position="147"/>
    </location>
</feature>
<dbReference type="InterPro" id="IPR000620">
    <property type="entry name" value="EamA_dom"/>
</dbReference>
<evidence type="ECO:0000256" key="1">
    <source>
        <dbReference type="ARBA" id="ARBA00004651"/>
    </source>
</evidence>
<evidence type="ECO:0000256" key="5">
    <source>
        <dbReference type="ARBA" id="ARBA00023136"/>
    </source>
</evidence>
<dbReference type="EMBL" id="QFPO01000002">
    <property type="protein sequence ID" value="PZQ19403.1"/>
    <property type="molecule type" value="Genomic_DNA"/>
</dbReference>
<name>A0A2W5MNX2_9GAMM</name>
<feature type="transmembrane region" description="Helical" evidence="6">
    <location>
        <begin position="107"/>
        <end position="124"/>
    </location>
</feature>
<reference evidence="8 9" key="1">
    <citation type="submission" date="2017-08" db="EMBL/GenBank/DDBJ databases">
        <title>Infants hospitalized years apart are colonized by the same room-sourced microbial strains.</title>
        <authorList>
            <person name="Brooks B."/>
            <person name="Olm M.R."/>
            <person name="Firek B.A."/>
            <person name="Baker R."/>
            <person name="Thomas B.C."/>
            <person name="Morowitz M.J."/>
            <person name="Banfield J.F."/>
        </authorList>
    </citation>
    <scope>NUCLEOTIDE SEQUENCE [LARGE SCALE GENOMIC DNA]</scope>
    <source>
        <strain evidence="8">S2_005_003_R2_42</strain>
    </source>
</reference>
<sequence>MAAIVAERRLAGVLLAAIGAIAFSGKAIIVKLGYRHGVDAVTLLALRMLVALPLFVAMAWWARRGDRLRIGRGDAWRVGALGFFGYYLASFLDFAGLAYISATLERLILYLTPTLVLAIGYLVYRRRVGRLQLAALALSYTGVLLAFGHDLRLGGRDVMLGGALVFASALSYAIYLVGSGELVGRVGALRLTAYASIVACLLCLAQFALVDGIGALAEVAPAVWGLSLLNGTLCTVFPVAAVMLAIARIGPGLTAQIGMLGPVSTIVLSLWLLGEPMGPWQIAGTVLVLAGVLAASRRGAAGKE</sequence>
<comment type="subcellular location">
    <subcellularLocation>
        <location evidence="1">Cell membrane</location>
        <topology evidence="1">Multi-pass membrane protein</topology>
    </subcellularLocation>
</comment>
<protein>
    <submittedName>
        <fullName evidence="8">EamA family transporter</fullName>
    </submittedName>
</protein>
<evidence type="ECO:0000256" key="2">
    <source>
        <dbReference type="ARBA" id="ARBA00022475"/>
    </source>
</evidence>
<feature type="transmembrane region" description="Helical" evidence="6">
    <location>
        <begin position="191"/>
        <end position="210"/>
    </location>
</feature>
<keyword evidence="4 6" id="KW-1133">Transmembrane helix</keyword>
<feature type="domain" description="EamA" evidence="7">
    <location>
        <begin position="160"/>
        <end position="295"/>
    </location>
</feature>
<feature type="transmembrane region" description="Helical" evidence="6">
    <location>
        <begin position="131"/>
        <end position="148"/>
    </location>
</feature>
<feature type="transmembrane region" description="Helical" evidence="6">
    <location>
        <begin position="160"/>
        <end position="179"/>
    </location>
</feature>
<evidence type="ECO:0000256" key="3">
    <source>
        <dbReference type="ARBA" id="ARBA00022692"/>
    </source>
</evidence>